<dbReference type="GO" id="GO:0005886">
    <property type="term" value="C:plasma membrane"/>
    <property type="evidence" value="ECO:0007669"/>
    <property type="project" value="UniProtKB-SubCell"/>
</dbReference>
<evidence type="ECO:0000256" key="1">
    <source>
        <dbReference type="ARBA" id="ARBA00007613"/>
    </source>
</evidence>
<sequence>MQTAWGVAAMAGFAGLAGCVSLAPDYERPAAAIPDAWPQAAASAPADAASAPSAYNLGWQELVSSARLREVIALALAHNRDLRVAWLTMEQARAAYRIQDAPTVPTINGNAGMTATRTPAEASSAGVDVISRTYSVGLGLSAWELDVFGRVRSLSEAALQTFLNTEQAQRSTQLSLIADVATAWLTLAADQQLLVLAQQTLQSQQTTYQLTQQRQALGAVSGLALVQMQTSVEAARLSVATAASQVQRDRHALALLTGRTVPDAWLPRPEDAEPAATVLVSVPEGLPSSVLQRRPDVLAAERLLQAANANIGAARAARFPRISLTATAGTASRDLGDLFQGGAWSFVPSVSLPIFDGGAGAAAVRQAEITRDLRLASYDKAVQTAFREVADALSVRASLAERLAAQQALVLANQRAYEMAHARFQAGADTYLAALDAQRSLFSAQQALITLRLTEQANRVTLYKVLGGG</sequence>
<dbReference type="GO" id="GO:0015562">
    <property type="term" value="F:efflux transmembrane transporter activity"/>
    <property type="evidence" value="ECO:0007669"/>
    <property type="project" value="InterPro"/>
</dbReference>
<name>A0A221KJM1_VITFI</name>
<dbReference type="EMBL" id="CP022424">
    <property type="protein sequence ID" value="ASM79231.1"/>
    <property type="molecule type" value="Genomic_DNA"/>
</dbReference>
<comment type="subcellular location">
    <subcellularLocation>
        <location evidence="2">Cell membrane</location>
        <topology evidence="2">Lipid-anchor</topology>
    </subcellularLocation>
</comment>
<protein>
    <submittedName>
        <fullName evidence="3">Multidrug transporter</fullName>
    </submittedName>
</protein>
<dbReference type="Pfam" id="PF02321">
    <property type="entry name" value="OEP"/>
    <property type="match status" value="2"/>
</dbReference>
<dbReference type="SUPFAM" id="SSF56954">
    <property type="entry name" value="Outer membrane efflux proteins (OEP)"/>
    <property type="match status" value="1"/>
</dbReference>
<dbReference type="Gene3D" id="2.20.200.10">
    <property type="entry name" value="Outer membrane efflux proteins (OEP)"/>
    <property type="match status" value="1"/>
</dbReference>
<keyword evidence="2" id="KW-0812">Transmembrane</keyword>
<keyword evidence="2" id="KW-1134">Transmembrane beta strand</keyword>
<accession>A0A221KJM1</accession>
<evidence type="ECO:0000256" key="2">
    <source>
        <dbReference type="RuleBase" id="RU362097"/>
    </source>
</evidence>
<evidence type="ECO:0000313" key="4">
    <source>
        <dbReference type="Proteomes" id="UP000199729"/>
    </source>
</evidence>
<geneLocation type="plasmid" evidence="4">
    <name>pvf1</name>
</geneLocation>
<dbReference type="Proteomes" id="UP000199729">
    <property type="component" value="Plasmid pVF1"/>
</dbReference>
<comment type="similarity">
    <text evidence="1 2">Belongs to the outer membrane factor (OMF) (TC 1.B.17) family.</text>
</comment>
<keyword evidence="2" id="KW-0564">Palmitate</keyword>
<dbReference type="KEGG" id="vff:VITFI_CDS3454"/>
<dbReference type="PANTHER" id="PTHR30203:SF32">
    <property type="entry name" value="CATION EFFLUX SYSTEM PROTEIN CUSC"/>
    <property type="match status" value="1"/>
</dbReference>
<dbReference type="PANTHER" id="PTHR30203">
    <property type="entry name" value="OUTER MEMBRANE CATION EFFLUX PROTEIN"/>
    <property type="match status" value="1"/>
</dbReference>
<organism evidence="3 4">
    <name type="scientific">Vitreoscilla filiformis</name>
    <dbReference type="NCBI Taxonomy" id="63"/>
    <lineage>
        <taxon>Bacteria</taxon>
        <taxon>Pseudomonadati</taxon>
        <taxon>Pseudomonadota</taxon>
        <taxon>Betaproteobacteria</taxon>
        <taxon>Neisseriales</taxon>
        <taxon>Neisseriaceae</taxon>
        <taxon>Vitreoscilla</taxon>
    </lineage>
</organism>
<dbReference type="NCBIfam" id="TIGR01845">
    <property type="entry name" value="outer_NodT"/>
    <property type="match status" value="1"/>
</dbReference>
<dbReference type="OrthoDB" id="9770517at2"/>
<gene>
    <name evidence="3" type="ORF">VITFI_CDS3454</name>
</gene>
<dbReference type="Gene3D" id="1.20.1600.10">
    <property type="entry name" value="Outer membrane efflux proteins (OEP)"/>
    <property type="match status" value="1"/>
</dbReference>
<keyword evidence="4" id="KW-1185">Reference proteome</keyword>
<proteinExistence type="inferred from homology"/>
<reference evidence="3 4" key="1">
    <citation type="submission" date="2017-07" db="EMBL/GenBank/DDBJ databases">
        <title>Complete Genome Sequence of the cosmetic ferment Vitreoscilla filiformis (ATCC15551).</title>
        <authorList>
            <person name="Contreras S."/>
            <person name="Sagory-Zalkind P."/>
            <person name="Blanquart H."/>
            <person name="Iltis A."/>
            <person name="Morand S.C."/>
        </authorList>
    </citation>
    <scope>NUCLEOTIDE SEQUENCE [LARGE SCALE GENOMIC DNA]</scope>
    <source>
        <strain evidence="3 4">ATCC 15551</strain>
        <plasmid evidence="4">Plasmid pvf1</plasmid>
    </source>
</reference>
<dbReference type="AlphaFoldDB" id="A0A221KJM1"/>
<dbReference type="InterPro" id="IPR003423">
    <property type="entry name" value="OMP_efflux"/>
</dbReference>
<dbReference type="RefSeq" id="WP_089418381.1">
    <property type="nucleotide sequence ID" value="NZ_CP022424.1"/>
</dbReference>
<keyword evidence="2" id="KW-0449">Lipoprotein</keyword>
<keyword evidence="3" id="KW-0614">Plasmid</keyword>
<dbReference type="InterPro" id="IPR010131">
    <property type="entry name" value="MdtP/NodT-like"/>
</dbReference>
<keyword evidence="2" id="KW-0472">Membrane</keyword>
<evidence type="ECO:0000313" key="3">
    <source>
        <dbReference type="EMBL" id="ASM79231.1"/>
    </source>
</evidence>